<dbReference type="PANTHER" id="PTHR39419">
    <property type="entry name" value="SLL0814 PROTEIN"/>
    <property type="match status" value="1"/>
</dbReference>
<feature type="transmembrane region" description="Helical" evidence="1">
    <location>
        <begin position="144"/>
        <end position="162"/>
    </location>
</feature>
<sequence>MRKQSSAALRWLSRLYGVWFVVGTVLLTIGWMPEGLRWSNAVFLFLAGALGALCWVEAFGWIRGLLFTVTAGGIGLLAEGIGVQEGWLFGAYTYDSALGPALFGVPLAIGSAWVMVQAVVFFAVRRVNRAERSRITSVLRITGAAWLAVSFDLLLDPVASVLQGYWTWRDGGGYYGVPWRNFAGWFAVTVFIQTVLTMCADTRTSRRSHSSPEPTEHTNATAVASATASGLAGSVLFMFSVLAWRHGLALPSLLGAGPWLWLTLRARVRQKRGERDDLRTEKSAV</sequence>
<dbReference type="AlphaFoldDB" id="A0A074MHN8"/>
<evidence type="ECO:0008006" key="4">
    <source>
        <dbReference type="Google" id="ProtNLM"/>
    </source>
</evidence>
<dbReference type="EMBL" id="JMIR01000001">
    <property type="protein sequence ID" value="KEO85187.1"/>
    <property type="molecule type" value="Genomic_DNA"/>
</dbReference>
<feature type="transmembrane region" description="Helical" evidence="1">
    <location>
        <begin position="103"/>
        <end position="124"/>
    </location>
</feature>
<comment type="caution">
    <text evidence="2">The sequence shown here is derived from an EMBL/GenBank/DDBJ whole genome shotgun (WGS) entry which is preliminary data.</text>
</comment>
<feature type="transmembrane region" description="Helical" evidence="1">
    <location>
        <begin position="248"/>
        <end position="264"/>
    </location>
</feature>
<evidence type="ECO:0000313" key="2">
    <source>
        <dbReference type="EMBL" id="KEO85187.1"/>
    </source>
</evidence>
<feature type="transmembrane region" description="Helical" evidence="1">
    <location>
        <begin position="182"/>
        <end position="200"/>
    </location>
</feature>
<dbReference type="Proteomes" id="UP000027931">
    <property type="component" value="Unassembled WGS sequence"/>
</dbReference>
<keyword evidence="1" id="KW-1133">Transmembrane helix</keyword>
<gene>
    <name evidence="2" type="ORF">EL26_01110</name>
</gene>
<feature type="transmembrane region" description="Helical" evidence="1">
    <location>
        <begin position="38"/>
        <end position="58"/>
    </location>
</feature>
<feature type="transmembrane region" description="Helical" evidence="1">
    <location>
        <begin position="12"/>
        <end position="32"/>
    </location>
</feature>
<accession>A0A074MHN8</accession>
<evidence type="ECO:0000256" key="1">
    <source>
        <dbReference type="SAM" id="Phobius"/>
    </source>
</evidence>
<keyword evidence="3" id="KW-1185">Reference proteome</keyword>
<proteinExistence type="predicted"/>
<keyword evidence="1" id="KW-0812">Transmembrane</keyword>
<protein>
    <recommendedName>
        <fullName evidence="4">Carotenoid biosynthesis protein</fullName>
    </recommendedName>
</protein>
<dbReference type="STRING" id="1157490.EL26_01110"/>
<dbReference type="InterPro" id="IPR007354">
    <property type="entry name" value="CruF-like"/>
</dbReference>
<organism evidence="2 3">
    <name type="scientific">Tumebacillus flagellatus</name>
    <dbReference type="NCBI Taxonomy" id="1157490"/>
    <lineage>
        <taxon>Bacteria</taxon>
        <taxon>Bacillati</taxon>
        <taxon>Bacillota</taxon>
        <taxon>Bacilli</taxon>
        <taxon>Bacillales</taxon>
        <taxon>Alicyclobacillaceae</taxon>
        <taxon>Tumebacillus</taxon>
    </lineage>
</organism>
<reference evidence="2 3" key="1">
    <citation type="journal article" date="2013" name="Int. J. Syst. Evol. Microbiol.">
        <title>Tumebacillus flagellatus sp. nov., an alpha-amylase/pullulanase-producing bacterium isolated from cassava wastewater.</title>
        <authorList>
            <person name="Wang Q."/>
            <person name="Xie N."/>
            <person name="Qin Y."/>
            <person name="Shen N."/>
            <person name="Zhu J."/>
            <person name="Mi H."/>
            <person name="Huang R."/>
        </authorList>
    </citation>
    <scope>NUCLEOTIDE SEQUENCE [LARGE SCALE GENOMIC DNA]</scope>
    <source>
        <strain evidence="2 3">GST4</strain>
    </source>
</reference>
<keyword evidence="1" id="KW-0472">Membrane</keyword>
<feature type="transmembrane region" description="Helical" evidence="1">
    <location>
        <begin position="65"/>
        <end position="83"/>
    </location>
</feature>
<dbReference type="RefSeq" id="WP_052035837.1">
    <property type="nucleotide sequence ID" value="NZ_JMIR01000001.1"/>
</dbReference>
<evidence type="ECO:0000313" key="3">
    <source>
        <dbReference type="Proteomes" id="UP000027931"/>
    </source>
</evidence>
<dbReference type="OrthoDB" id="9811293at2"/>
<name>A0A074MHN8_9BACL</name>
<feature type="transmembrane region" description="Helical" evidence="1">
    <location>
        <begin position="221"/>
        <end position="242"/>
    </location>
</feature>
<dbReference type="Pfam" id="PF04240">
    <property type="entry name" value="Caroten_synth"/>
    <property type="match status" value="1"/>
</dbReference>
<dbReference type="PANTHER" id="PTHR39419:SF1">
    <property type="entry name" value="SLL0814 PROTEIN"/>
    <property type="match status" value="1"/>
</dbReference>
<dbReference type="eggNOG" id="COG2324">
    <property type="taxonomic scope" value="Bacteria"/>
</dbReference>